<reference evidence="1" key="1">
    <citation type="journal article" date="2014" name="Front. Microbiol.">
        <title>High frequency of phylogenetically diverse reductive dehalogenase-homologous genes in deep subseafloor sedimentary metagenomes.</title>
        <authorList>
            <person name="Kawai M."/>
            <person name="Futagami T."/>
            <person name="Toyoda A."/>
            <person name="Takaki Y."/>
            <person name="Nishi S."/>
            <person name="Hori S."/>
            <person name="Arai W."/>
            <person name="Tsubouchi T."/>
            <person name="Morono Y."/>
            <person name="Uchiyama I."/>
            <person name="Ito T."/>
            <person name="Fujiyama A."/>
            <person name="Inagaki F."/>
            <person name="Takami H."/>
        </authorList>
    </citation>
    <scope>NUCLEOTIDE SEQUENCE</scope>
    <source>
        <strain evidence="1">Expedition CK06-06</strain>
    </source>
</reference>
<accession>X1N9W8</accession>
<evidence type="ECO:0000313" key="1">
    <source>
        <dbReference type="EMBL" id="GAI23635.1"/>
    </source>
</evidence>
<dbReference type="EMBL" id="BARV01016146">
    <property type="protein sequence ID" value="GAI23635.1"/>
    <property type="molecule type" value="Genomic_DNA"/>
</dbReference>
<gene>
    <name evidence="1" type="ORF">S06H3_27782</name>
</gene>
<name>X1N9W8_9ZZZZ</name>
<proteinExistence type="predicted"/>
<dbReference type="AlphaFoldDB" id="X1N9W8"/>
<protein>
    <submittedName>
        <fullName evidence="1">Uncharacterized protein</fullName>
    </submittedName>
</protein>
<comment type="caution">
    <text evidence="1">The sequence shown here is derived from an EMBL/GenBank/DDBJ whole genome shotgun (WGS) entry which is preliminary data.</text>
</comment>
<sequence>KNTQYAIVVRAPDGDSDNKLCIRADVGEGAYDGYCFWVPNSKKFQFYFTDYMGDFWGEGLSSPTDAIGISLVVLPRNVELIFTHVWLMYG</sequence>
<feature type="non-terminal residue" evidence="1">
    <location>
        <position position="1"/>
    </location>
</feature>
<organism evidence="1">
    <name type="scientific">marine sediment metagenome</name>
    <dbReference type="NCBI Taxonomy" id="412755"/>
    <lineage>
        <taxon>unclassified sequences</taxon>
        <taxon>metagenomes</taxon>
        <taxon>ecological metagenomes</taxon>
    </lineage>
</organism>